<accession>A0A4Z2HBD9</accession>
<dbReference type="Proteomes" id="UP000314294">
    <property type="component" value="Unassembled WGS sequence"/>
</dbReference>
<protein>
    <submittedName>
        <fullName evidence="2">Uncharacterized protein</fullName>
    </submittedName>
</protein>
<keyword evidence="3" id="KW-1185">Reference proteome</keyword>
<evidence type="ECO:0000313" key="3">
    <source>
        <dbReference type="Proteomes" id="UP000314294"/>
    </source>
</evidence>
<reference evidence="2 3" key="1">
    <citation type="submission" date="2019-03" db="EMBL/GenBank/DDBJ databases">
        <title>First draft genome of Liparis tanakae, snailfish: a comprehensive survey of snailfish specific genes.</title>
        <authorList>
            <person name="Kim W."/>
            <person name="Song I."/>
            <person name="Jeong J.-H."/>
            <person name="Kim D."/>
            <person name="Kim S."/>
            <person name="Ryu S."/>
            <person name="Song J.Y."/>
            <person name="Lee S.K."/>
        </authorList>
    </citation>
    <scope>NUCLEOTIDE SEQUENCE [LARGE SCALE GENOMIC DNA]</scope>
    <source>
        <tissue evidence="2">Muscle</tissue>
    </source>
</reference>
<gene>
    <name evidence="2" type="ORF">EYF80_026915</name>
</gene>
<feature type="compositionally biased region" description="Polar residues" evidence="1">
    <location>
        <begin position="1"/>
        <end position="11"/>
    </location>
</feature>
<sequence>MVDSSGHQQQRCGPLVGRDSESICPAIGQMDLVDRRGSRRRFHFRMKESDHRITGRPMLRSLA</sequence>
<organism evidence="2 3">
    <name type="scientific">Liparis tanakae</name>
    <name type="common">Tanaka's snailfish</name>
    <dbReference type="NCBI Taxonomy" id="230148"/>
    <lineage>
        <taxon>Eukaryota</taxon>
        <taxon>Metazoa</taxon>
        <taxon>Chordata</taxon>
        <taxon>Craniata</taxon>
        <taxon>Vertebrata</taxon>
        <taxon>Euteleostomi</taxon>
        <taxon>Actinopterygii</taxon>
        <taxon>Neopterygii</taxon>
        <taxon>Teleostei</taxon>
        <taxon>Neoteleostei</taxon>
        <taxon>Acanthomorphata</taxon>
        <taxon>Eupercaria</taxon>
        <taxon>Perciformes</taxon>
        <taxon>Cottioidei</taxon>
        <taxon>Cottales</taxon>
        <taxon>Liparidae</taxon>
        <taxon>Liparis</taxon>
    </lineage>
</organism>
<feature type="region of interest" description="Disordered" evidence="1">
    <location>
        <begin position="1"/>
        <end position="20"/>
    </location>
</feature>
<name>A0A4Z2HBD9_9TELE</name>
<evidence type="ECO:0000313" key="2">
    <source>
        <dbReference type="EMBL" id="TNN62840.1"/>
    </source>
</evidence>
<evidence type="ECO:0000256" key="1">
    <source>
        <dbReference type="SAM" id="MobiDB-lite"/>
    </source>
</evidence>
<comment type="caution">
    <text evidence="2">The sequence shown here is derived from an EMBL/GenBank/DDBJ whole genome shotgun (WGS) entry which is preliminary data.</text>
</comment>
<dbReference type="EMBL" id="SRLO01000285">
    <property type="protein sequence ID" value="TNN62840.1"/>
    <property type="molecule type" value="Genomic_DNA"/>
</dbReference>
<dbReference type="AlphaFoldDB" id="A0A4Z2HBD9"/>
<proteinExistence type="predicted"/>